<dbReference type="EMBL" id="CP019343">
    <property type="protein sequence ID" value="ARN76203.1"/>
    <property type="molecule type" value="Genomic_DNA"/>
</dbReference>
<name>A0A1X9NQX0_9GAMM</name>
<dbReference type="KEGG" id="osg:BST96_20110"/>
<evidence type="ECO:0000313" key="2">
    <source>
        <dbReference type="Proteomes" id="UP000193450"/>
    </source>
</evidence>
<proteinExistence type="predicted"/>
<evidence type="ECO:0000313" key="1">
    <source>
        <dbReference type="EMBL" id="ARN76203.1"/>
    </source>
</evidence>
<organism evidence="1 2">
    <name type="scientific">Oceanicoccus sagamiensis</name>
    <dbReference type="NCBI Taxonomy" id="716816"/>
    <lineage>
        <taxon>Bacteria</taxon>
        <taxon>Pseudomonadati</taxon>
        <taxon>Pseudomonadota</taxon>
        <taxon>Gammaproteobacteria</taxon>
        <taxon>Cellvibrionales</taxon>
        <taxon>Spongiibacteraceae</taxon>
        <taxon>Oceanicoccus</taxon>
    </lineage>
</organism>
<dbReference type="AlphaFoldDB" id="A0A1X9NQX0"/>
<dbReference type="Proteomes" id="UP000193450">
    <property type="component" value="Chromosome"/>
</dbReference>
<protein>
    <submittedName>
        <fullName evidence="1">Uncharacterized protein</fullName>
    </submittedName>
</protein>
<gene>
    <name evidence="1" type="ORF">BST96_20110</name>
</gene>
<dbReference type="OrthoDB" id="6116181at2"/>
<sequence>MKIFKIGDSKQAMCETCGSLQRATFALRDVPLSDGSGVVKSVLVGVCDQCDNVSLLPHQSTPVVQKQLLSQRKPVESRLPAHMIDILNLAALAVGGSTDFIQSLMKYYIFTLVSDQNAAKTLSRFLSSDLAKGRAEKRLSLKGRRLYDDVDTLKAITDIDNTTDLIKGVILKIHDDLLVKKKPKPLEQLKNIAAAMA</sequence>
<keyword evidence="2" id="KW-1185">Reference proteome</keyword>
<reference evidence="1 2" key="1">
    <citation type="submission" date="2016-11" db="EMBL/GenBank/DDBJ databases">
        <title>Trade-off between light-utilization and light-protection in marine flavobacteria.</title>
        <authorList>
            <person name="Kumagai Y."/>
        </authorList>
    </citation>
    <scope>NUCLEOTIDE SEQUENCE [LARGE SCALE GENOMIC DNA]</scope>
    <source>
        <strain evidence="1 2">NBRC 107125</strain>
    </source>
</reference>
<dbReference type="RefSeq" id="WP_085760404.1">
    <property type="nucleotide sequence ID" value="NZ_CP019343.1"/>
</dbReference>
<accession>A0A1X9NQX0</accession>